<dbReference type="Pfam" id="PF03732">
    <property type="entry name" value="Retrotrans_gag"/>
    <property type="match status" value="1"/>
</dbReference>
<dbReference type="PANTHER" id="PTHR15503:SF45">
    <property type="entry name" value="RNA-DIRECTED DNA POLYMERASE HOMOLOG"/>
    <property type="match status" value="1"/>
</dbReference>
<comment type="caution">
    <text evidence="5">The sequence shown here is derived from an EMBL/GenBank/DDBJ whole genome shotgun (WGS) entry which is preliminary data.</text>
</comment>
<dbReference type="Gene3D" id="3.30.70.270">
    <property type="match status" value="1"/>
</dbReference>
<dbReference type="PROSITE" id="PS50158">
    <property type="entry name" value="ZF_CCHC"/>
    <property type="match status" value="1"/>
</dbReference>
<dbReference type="Pfam" id="PF08284">
    <property type="entry name" value="RVP_2"/>
    <property type="match status" value="1"/>
</dbReference>
<dbReference type="SUPFAM" id="SSF50630">
    <property type="entry name" value="Acid proteases"/>
    <property type="match status" value="1"/>
</dbReference>
<dbReference type="Gene3D" id="3.10.10.10">
    <property type="entry name" value="HIV Type 1 Reverse Transcriptase, subunit A, domain 1"/>
    <property type="match status" value="1"/>
</dbReference>
<keyword evidence="2" id="KW-0175">Coiled coil</keyword>
<feature type="compositionally biased region" description="Basic and acidic residues" evidence="3">
    <location>
        <begin position="341"/>
        <end position="356"/>
    </location>
</feature>
<evidence type="ECO:0000259" key="4">
    <source>
        <dbReference type="PROSITE" id="PS50158"/>
    </source>
</evidence>
<dbReference type="GO" id="GO:0008270">
    <property type="term" value="F:zinc ion binding"/>
    <property type="evidence" value="ECO:0007669"/>
    <property type="project" value="UniProtKB-KW"/>
</dbReference>
<dbReference type="InterPro" id="IPR001969">
    <property type="entry name" value="Aspartic_peptidase_AS"/>
</dbReference>
<dbReference type="SMART" id="SM00343">
    <property type="entry name" value="ZnF_C2HC"/>
    <property type="match status" value="1"/>
</dbReference>
<organism evidence="5 6">
    <name type="scientific">Lolium multiflorum</name>
    <name type="common">Italian ryegrass</name>
    <name type="synonym">Lolium perenne subsp. multiflorum</name>
    <dbReference type="NCBI Taxonomy" id="4521"/>
    <lineage>
        <taxon>Eukaryota</taxon>
        <taxon>Viridiplantae</taxon>
        <taxon>Streptophyta</taxon>
        <taxon>Embryophyta</taxon>
        <taxon>Tracheophyta</taxon>
        <taxon>Spermatophyta</taxon>
        <taxon>Magnoliopsida</taxon>
        <taxon>Liliopsida</taxon>
        <taxon>Poales</taxon>
        <taxon>Poaceae</taxon>
        <taxon>BOP clade</taxon>
        <taxon>Pooideae</taxon>
        <taxon>Poodae</taxon>
        <taxon>Poeae</taxon>
        <taxon>Poeae Chloroplast Group 2 (Poeae type)</taxon>
        <taxon>Loliodinae</taxon>
        <taxon>Loliinae</taxon>
        <taxon>Lolium</taxon>
    </lineage>
</organism>
<dbReference type="InterPro" id="IPR021109">
    <property type="entry name" value="Peptidase_aspartic_dom_sf"/>
</dbReference>
<dbReference type="Pfam" id="PF00098">
    <property type="entry name" value="zf-CCHC"/>
    <property type="match status" value="1"/>
</dbReference>
<feature type="region of interest" description="Disordered" evidence="3">
    <location>
        <begin position="229"/>
        <end position="315"/>
    </location>
</feature>
<feature type="coiled-coil region" evidence="2">
    <location>
        <begin position="557"/>
        <end position="584"/>
    </location>
</feature>
<protein>
    <recommendedName>
        <fullName evidence="4">CCHC-type domain-containing protein</fullName>
    </recommendedName>
</protein>
<dbReference type="InterPro" id="IPR001878">
    <property type="entry name" value="Znf_CCHC"/>
</dbReference>
<keyword evidence="1" id="KW-0862">Zinc</keyword>
<dbReference type="GO" id="GO:0006508">
    <property type="term" value="P:proteolysis"/>
    <property type="evidence" value="ECO:0007669"/>
    <property type="project" value="InterPro"/>
</dbReference>
<dbReference type="Proteomes" id="UP001231189">
    <property type="component" value="Unassembled WGS sequence"/>
</dbReference>
<sequence>MPPRREPEVPAYVQQMMEAQAQLMQAVTQTITQLNNNMQNNNNNNNPPPPPPPPHVDMLTRFLRLRPEKFSRAAEPMVANDWLRSVNKDLVTIGCTDAEKVRFAAHLLEGPAASWWENFQVTHPITDVTWAIFEEGFRTAHISSGVMDLKRTEFLNLRQGRRSVSEYIEEFSNLARYAPDDSNTDAKRKERFLKGLNDELMVQLSVVYLPTYQSLCDKAITLEDTMKEVEKRKRKHSYDKHGSGPPHKMRSYGEGSGGSGYHKYGNNDGGSKHRHHNGNGHHHNGHKSYHHHNNSGKSNGSHHGNGNGHNNSNGHRFVKKDISQVECFKCRKTGHYANECPEKESEEAKKAEEARKPNPFRKGHVNHVNVEELYDEPDAVIGTFLLNNSSALVLFDTGASHSFISRAFVDKNEIPTETIGCPLRVSSPGGEMLVSVGCRQLTLEIGKHKFPVDLIILESQGLDVILGMDWMTAYGGIIDCTKKTVTLTTPEKKRIRFNSTFELKGSKVNSLKGVSLEDVPVVREYPDVFPEELPGLPPDRDVEFLIELLPGTGPIAKRPYKMDVDELKELKKQLKEQIEKGFIRPSSSSWGAPVLFVEKKDSSKRLVMDYRSLNEMTIKNKYPLPNINDLFDQLKGAKVFSKIDLRSGYFQLKIREEDIPKTAFTTRYGLWDENLPYAEFSYNNSHQASIGMAPFEALYGRKCTTPLLWSGVGERSLFGPDLIKDAEEKVRLIRDRLKIAQSRQKSYADSKRREVTYEIGDRAYLRVSPLRGVKRFGVKGKLAPRFVGPFKILARKGEVAYELELPESLSAVHNVFHVSQLKKCHPDMEETPLRDTVPLEEVQLESDLTYEEKPIKILEIAERATRTKTIKFCKVQWNHHTEEEATWEREDDLREDHPHLFASHSDSRGRESS</sequence>
<dbReference type="InterPro" id="IPR032567">
    <property type="entry name" value="RTL1-rel"/>
</dbReference>
<dbReference type="GO" id="GO:0003676">
    <property type="term" value="F:nucleic acid binding"/>
    <property type="evidence" value="ECO:0007669"/>
    <property type="project" value="InterPro"/>
</dbReference>
<feature type="domain" description="CCHC-type" evidence="4">
    <location>
        <begin position="327"/>
        <end position="342"/>
    </location>
</feature>
<dbReference type="Gene3D" id="2.40.70.10">
    <property type="entry name" value="Acid Proteases"/>
    <property type="match status" value="1"/>
</dbReference>
<proteinExistence type="predicted"/>
<dbReference type="Gene3D" id="4.10.60.10">
    <property type="entry name" value="Zinc finger, CCHC-type"/>
    <property type="match status" value="1"/>
</dbReference>
<dbReference type="PANTHER" id="PTHR15503">
    <property type="entry name" value="LDOC1 RELATED"/>
    <property type="match status" value="1"/>
</dbReference>
<keyword evidence="1" id="KW-0479">Metal-binding</keyword>
<dbReference type="Pfam" id="PF24626">
    <property type="entry name" value="SH3_Tf2-1"/>
    <property type="match status" value="1"/>
</dbReference>
<evidence type="ECO:0000313" key="6">
    <source>
        <dbReference type="Proteomes" id="UP001231189"/>
    </source>
</evidence>
<dbReference type="GO" id="GO:0004190">
    <property type="term" value="F:aspartic-type endopeptidase activity"/>
    <property type="evidence" value="ECO:0007669"/>
    <property type="project" value="InterPro"/>
</dbReference>
<dbReference type="CDD" id="cd00303">
    <property type="entry name" value="retropepsin_like"/>
    <property type="match status" value="1"/>
</dbReference>
<dbReference type="AlphaFoldDB" id="A0AAD8SPZ0"/>
<dbReference type="EMBL" id="JAUUTY010000003">
    <property type="protein sequence ID" value="KAK1662266.1"/>
    <property type="molecule type" value="Genomic_DNA"/>
</dbReference>
<accession>A0AAD8SPZ0</accession>
<name>A0AAD8SPZ0_LOLMU</name>
<keyword evidence="1" id="KW-0863">Zinc-finger</keyword>
<feature type="region of interest" description="Disordered" evidence="3">
    <location>
        <begin position="888"/>
        <end position="913"/>
    </location>
</feature>
<feature type="compositionally biased region" description="Basic residues" evidence="3">
    <location>
        <begin position="272"/>
        <end position="294"/>
    </location>
</feature>
<evidence type="ECO:0000256" key="1">
    <source>
        <dbReference type="PROSITE-ProRule" id="PRU00047"/>
    </source>
</evidence>
<dbReference type="SUPFAM" id="SSF57756">
    <property type="entry name" value="Retrovirus zinc finger-like domains"/>
    <property type="match status" value="1"/>
</dbReference>
<dbReference type="InterPro" id="IPR043502">
    <property type="entry name" value="DNA/RNA_pol_sf"/>
</dbReference>
<feature type="compositionally biased region" description="Low complexity" evidence="3">
    <location>
        <begin position="295"/>
        <end position="315"/>
    </location>
</feature>
<evidence type="ECO:0000256" key="2">
    <source>
        <dbReference type="SAM" id="Coils"/>
    </source>
</evidence>
<gene>
    <name evidence="5" type="ORF">QYE76_050425</name>
</gene>
<feature type="region of interest" description="Disordered" evidence="3">
    <location>
        <begin position="341"/>
        <end position="360"/>
    </location>
</feature>
<keyword evidence="6" id="KW-1185">Reference proteome</keyword>
<dbReference type="CDD" id="cd01647">
    <property type="entry name" value="RT_LTR"/>
    <property type="match status" value="1"/>
</dbReference>
<dbReference type="Pfam" id="PF00078">
    <property type="entry name" value="RVT_1"/>
    <property type="match status" value="1"/>
</dbReference>
<dbReference type="PROSITE" id="PS00141">
    <property type="entry name" value="ASP_PROTEASE"/>
    <property type="match status" value="1"/>
</dbReference>
<dbReference type="InterPro" id="IPR005162">
    <property type="entry name" value="Retrotrans_gag_dom"/>
</dbReference>
<dbReference type="InterPro" id="IPR000477">
    <property type="entry name" value="RT_dom"/>
</dbReference>
<dbReference type="SUPFAM" id="SSF56672">
    <property type="entry name" value="DNA/RNA polymerases"/>
    <property type="match status" value="1"/>
</dbReference>
<dbReference type="InterPro" id="IPR056924">
    <property type="entry name" value="SH3_Tf2-1"/>
</dbReference>
<reference evidence="5" key="1">
    <citation type="submission" date="2023-07" db="EMBL/GenBank/DDBJ databases">
        <title>A chromosome-level genome assembly of Lolium multiflorum.</title>
        <authorList>
            <person name="Chen Y."/>
            <person name="Copetti D."/>
            <person name="Kolliker R."/>
            <person name="Studer B."/>
        </authorList>
    </citation>
    <scope>NUCLEOTIDE SEQUENCE</scope>
    <source>
        <strain evidence="5">02402/16</strain>
        <tissue evidence="5">Leaf</tissue>
    </source>
</reference>
<evidence type="ECO:0000256" key="3">
    <source>
        <dbReference type="SAM" id="MobiDB-lite"/>
    </source>
</evidence>
<evidence type="ECO:0000313" key="5">
    <source>
        <dbReference type="EMBL" id="KAK1662266.1"/>
    </source>
</evidence>
<dbReference type="InterPro" id="IPR036875">
    <property type="entry name" value="Znf_CCHC_sf"/>
</dbReference>
<dbReference type="InterPro" id="IPR043128">
    <property type="entry name" value="Rev_trsase/Diguanyl_cyclase"/>
</dbReference>